<organism evidence="2 4">
    <name type="scientific">Methanohalophilus euhalobius</name>
    <dbReference type="NCBI Taxonomy" id="51203"/>
    <lineage>
        <taxon>Archaea</taxon>
        <taxon>Methanobacteriati</taxon>
        <taxon>Methanobacteriota</taxon>
        <taxon>Stenosarchaea group</taxon>
        <taxon>Methanomicrobia</taxon>
        <taxon>Methanosarcinales</taxon>
        <taxon>Methanosarcinaceae</taxon>
        <taxon>Methanohalophilus</taxon>
    </lineage>
</organism>
<name>A0A285G213_9EURY</name>
<dbReference type="EMBL" id="OBDR01000007">
    <property type="protein sequence ID" value="SNY17104.1"/>
    <property type="molecule type" value="Genomic_DNA"/>
</dbReference>
<evidence type="ECO:0000313" key="5">
    <source>
        <dbReference type="Proteomes" id="UP000295404"/>
    </source>
</evidence>
<gene>
    <name evidence="3" type="ORF">C7960_1133</name>
    <name evidence="2" type="ORF">SAMN06295989_10717</name>
</gene>
<evidence type="ECO:0000313" key="2">
    <source>
        <dbReference type="EMBL" id="SNY17104.1"/>
    </source>
</evidence>
<accession>A0A285G213</accession>
<protein>
    <submittedName>
        <fullName evidence="2">Polysaccharide pyruvyl transferase</fullName>
    </submittedName>
</protein>
<dbReference type="GO" id="GO:0016740">
    <property type="term" value="F:transferase activity"/>
    <property type="evidence" value="ECO:0007669"/>
    <property type="project" value="UniProtKB-KW"/>
</dbReference>
<keyword evidence="2" id="KW-0808">Transferase</keyword>
<dbReference type="Proteomes" id="UP000295404">
    <property type="component" value="Unassembled WGS sequence"/>
</dbReference>
<dbReference type="AlphaFoldDB" id="A0A285G213"/>
<dbReference type="Proteomes" id="UP000217726">
    <property type="component" value="Unassembled WGS sequence"/>
</dbReference>
<sequence>MKKSDLIIMDKKNKIGILHGAITNSGDYLIYNRGMKLINEFLGDLDIEFVPIERWKPFEKRYDILLLLGGPIISSTLHSQAKNIENYLKTNNVPVICIGIGINGKNMHGSKKFSLDKQSSAFWKMIYSSSKLFSVRDKETQLMLKRYDIDAKLTGCPAFFDLDFIQKNITEENIRKDDNGKSSIKRIALTIPNLNIKTPRSFLKSLFFVYYIYFKLKINKLNTNIIIIFQHPISSIANKILAKLSNLLGIDVIDASKRGLDEIELIQNSDLHIGSRLHANIFFISTGKPSYLFNVDKRTKGFLSTISVPSNNFTINGIRKLVDICIRDIKTPMYLEEQTIKTETDILRYYSEMKLYLQDVRKYIQQSL</sequence>
<dbReference type="Pfam" id="PF04230">
    <property type="entry name" value="PS_pyruv_trans"/>
    <property type="match status" value="1"/>
</dbReference>
<evidence type="ECO:0000259" key="1">
    <source>
        <dbReference type="Pfam" id="PF04230"/>
    </source>
</evidence>
<reference evidence="3 5" key="3">
    <citation type="submission" date="2019-03" db="EMBL/GenBank/DDBJ databases">
        <title>Subsurface microbial communities from deep shales in Ohio and West Virginia, USA.</title>
        <authorList>
            <person name="Wrighton K."/>
        </authorList>
    </citation>
    <scope>NUCLEOTIDE SEQUENCE [LARGE SCALE GENOMIC DNA]</scope>
    <source>
        <strain evidence="3 5">WG1_MB</strain>
    </source>
</reference>
<dbReference type="EMBL" id="SMMS01000001">
    <property type="protein sequence ID" value="TCL11930.1"/>
    <property type="molecule type" value="Genomic_DNA"/>
</dbReference>
<feature type="domain" description="Polysaccharide pyruvyl transferase" evidence="1">
    <location>
        <begin position="24"/>
        <end position="296"/>
    </location>
</feature>
<proteinExistence type="predicted"/>
<dbReference type="InterPro" id="IPR007345">
    <property type="entry name" value="Polysacch_pyruvyl_Trfase"/>
</dbReference>
<dbReference type="RefSeq" id="WP_096712513.1">
    <property type="nucleotide sequence ID" value="NZ_OBDR01000007.1"/>
</dbReference>
<reference evidence="4" key="1">
    <citation type="submission" date="2017-09" db="EMBL/GenBank/DDBJ databases">
        <authorList>
            <person name="Varghese N."/>
            <person name="Submissions S."/>
        </authorList>
    </citation>
    <scope>NUCLEOTIDE SEQUENCE [LARGE SCALE GENOMIC DNA]</scope>
    <source>
        <strain evidence="4">WG-1MB</strain>
    </source>
</reference>
<dbReference type="OrthoDB" id="315911at2157"/>
<evidence type="ECO:0000313" key="4">
    <source>
        <dbReference type="Proteomes" id="UP000217726"/>
    </source>
</evidence>
<keyword evidence="4" id="KW-1185">Reference proteome</keyword>
<evidence type="ECO:0000313" key="3">
    <source>
        <dbReference type="EMBL" id="TCL11930.1"/>
    </source>
</evidence>
<reference evidence="2" key="2">
    <citation type="submission" date="2017-09" db="EMBL/GenBank/DDBJ databases">
        <authorList>
            <person name="Ehlers B."/>
            <person name="Leendertz F.H."/>
        </authorList>
    </citation>
    <scope>NUCLEOTIDE SEQUENCE [LARGE SCALE GENOMIC DNA]</scope>
    <source>
        <strain evidence="2">WG-1MB</strain>
    </source>
</reference>